<organism evidence="1">
    <name type="scientific">Anguilla anguilla</name>
    <name type="common">European freshwater eel</name>
    <name type="synonym">Muraena anguilla</name>
    <dbReference type="NCBI Taxonomy" id="7936"/>
    <lineage>
        <taxon>Eukaryota</taxon>
        <taxon>Metazoa</taxon>
        <taxon>Chordata</taxon>
        <taxon>Craniata</taxon>
        <taxon>Vertebrata</taxon>
        <taxon>Euteleostomi</taxon>
        <taxon>Actinopterygii</taxon>
        <taxon>Neopterygii</taxon>
        <taxon>Teleostei</taxon>
        <taxon>Anguilliformes</taxon>
        <taxon>Anguillidae</taxon>
        <taxon>Anguilla</taxon>
    </lineage>
</organism>
<reference evidence="1" key="1">
    <citation type="submission" date="2014-11" db="EMBL/GenBank/DDBJ databases">
        <authorList>
            <person name="Amaro Gonzalez C."/>
        </authorList>
    </citation>
    <scope>NUCLEOTIDE SEQUENCE</scope>
</reference>
<reference evidence="1" key="2">
    <citation type="journal article" date="2015" name="Fish Shellfish Immunol.">
        <title>Early steps in the European eel (Anguilla anguilla)-Vibrio vulnificus interaction in the gills: Role of the RtxA13 toxin.</title>
        <authorList>
            <person name="Callol A."/>
            <person name="Pajuelo D."/>
            <person name="Ebbesson L."/>
            <person name="Teles M."/>
            <person name="MacKenzie S."/>
            <person name="Amaro C."/>
        </authorList>
    </citation>
    <scope>NUCLEOTIDE SEQUENCE</scope>
</reference>
<sequence>MGWFLGMNYIRPALRGPEVPHRGLVGSQAVLLSFQNKLVQSYNLILQPSVPCTATSTREQTRTVSLYF</sequence>
<evidence type="ECO:0000313" key="1">
    <source>
        <dbReference type="EMBL" id="JAH86767.1"/>
    </source>
</evidence>
<name>A0A0E9W8V0_ANGAN</name>
<dbReference type="AlphaFoldDB" id="A0A0E9W8V0"/>
<accession>A0A0E9W8V0</accession>
<proteinExistence type="predicted"/>
<dbReference type="EMBL" id="GBXM01021810">
    <property type="protein sequence ID" value="JAH86767.1"/>
    <property type="molecule type" value="Transcribed_RNA"/>
</dbReference>
<protein>
    <submittedName>
        <fullName evidence="1">Uncharacterized protein</fullName>
    </submittedName>
</protein>